<accession>A0A9P4HU51</accession>
<dbReference type="AlphaFoldDB" id="A0A9P4HU51"/>
<sequence length="474" mass="53559">MPRRPQSSANMAPSPPSFLAAMTEQEYNALPPSVQRKYFSSLEQLRIAERSANLLPDINCLPIRPQTSNTSRLQSSRQRTRSTRRLRKPRAVYNDYAISNAEAQWFLSLPEKVQKRYFSREEAVLLAGRCETFLVDSDDEAPSKRSDPSEHGFPSFAKDIIRERRESLQGDSVIDHHFFDSEVPDPLITPFDMPRHGPNSKRSSFRRTMSLSGPFSRISTSSAPPPPSPVFPGAQSTWRPRASTHVQVPRYGGESLDPEAKYYQDPEARMKLRLYLASPQKFDEAVEFGFPSTANAEAQRQNRVGQCTGQASRDFQTFLRDDAVSFLNNSDVEEEDSDDDSTVGDFDTPVTPLDHEDGFRCRSRGTPTSNMSSLDSADVAPLNLRQPKKLTDMYTQALSGNREMTLRMTLTRPDLRADEDALYGWQEKSKDNPMALEELPPLTDDTTGKYSPFNANSRQAGLVKKLFKRVKKNK</sequence>
<keyword evidence="3" id="KW-1185">Reference proteome</keyword>
<comment type="caution">
    <text evidence="2">The sequence shown here is derived from an EMBL/GenBank/DDBJ whole genome shotgun (WGS) entry which is preliminary data.</text>
</comment>
<reference evidence="2" key="1">
    <citation type="journal article" date="2020" name="Stud. Mycol.">
        <title>101 Dothideomycetes genomes: a test case for predicting lifestyles and emergence of pathogens.</title>
        <authorList>
            <person name="Haridas S."/>
            <person name="Albert R."/>
            <person name="Binder M."/>
            <person name="Bloem J."/>
            <person name="Labutti K."/>
            <person name="Salamov A."/>
            <person name="Andreopoulos B."/>
            <person name="Baker S."/>
            <person name="Barry K."/>
            <person name="Bills G."/>
            <person name="Bluhm B."/>
            <person name="Cannon C."/>
            <person name="Castanera R."/>
            <person name="Culley D."/>
            <person name="Daum C."/>
            <person name="Ezra D."/>
            <person name="Gonzalez J."/>
            <person name="Henrissat B."/>
            <person name="Kuo A."/>
            <person name="Liang C."/>
            <person name="Lipzen A."/>
            <person name="Lutzoni F."/>
            <person name="Magnuson J."/>
            <person name="Mondo S."/>
            <person name="Nolan M."/>
            <person name="Ohm R."/>
            <person name="Pangilinan J."/>
            <person name="Park H.-J."/>
            <person name="Ramirez L."/>
            <person name="Alfaro M."/>
            <person name="Sun H."/>
            <person name="Tritt A."/>
            <person name="Yoshinaga Y."/>
            <person name="Zwiers L.-H."/>
            <person name="Turgeon B."/>
            <person name="Goodwin S."/>
            <person name="Spatafora J."/>
            <person name="Crous P."/>
            <person name="Grigoriev I."/>
        </authorList>
    </citation>
    <scope>NUCLEOTIDE SEQUENCE</scope>
    <source>
        <strain evidence="2">CBS 121410</strain>
    </source>
</reference>
<dbReference type="OrthoDB" id="5380370at2759"/>
<feature type="compositionally biased region" description="Acidic residues" evidence="1">
    <location>
        <begin position="331"/>
        <end position="342"/>
    </location>
</feature>
<feature type="compositionally biased region" description="Polar residues" evidence="1">
    <location>
        <begin position="365"/>
        <end position="375"/>
    </location>
</feature>
<feature type="region of interest" description="Disordered" evidence="1">
    <location>
        <begin position="214"/>
        <end position="238"/>
    </location>
</feature>
<feature type="region of interest" description="Disordered" evidence="1">
    <location>
        <begin position="427"/>
        <end position="455"/>
    </location>
</feature>
<feature type="compositionally biased region" description="Low complexity" evidence="1">
    <location>
        <begin position="66"/>
        <end position="77"/>
    </location>
</feature>
<evidence type="ECO:0000256" key="1">
    <source>
        <dbReference type="SAM" id="MobiDB-lite"/>
    </source>
</evidence>
<dbReference type="Proteomes" id="UP000799776">
    <property type="component" value="Unassembled WGS sequence"/>
</dbReference>
<gene>
    <name evidence="2" type="ORF">K490DRAFT_64764</name>
</gene>
<dbReference type="EMBL" id="ML978717">
    <property type="protein sequence ID" value="KAF2088089.1"/>
    <property type="molecule type" value="Genomic_DNA"/>
</dbReference>
<feature type="compositionally biased region" description="Polar residues" evidence="1">
    <location>
        <begin position="444"/>
        <end position="455"/>
    </location>
</feature>
<evidence type="ECO:0000313" key="2">
    <source>
        <dbReference type="EMBL" id="KAF2088089.1"/>
    </source>
</evidence>
<evidence type="ECO:0008006" key="4">
    <source>
        <dbReference type="Google" id="ProtNLM"/>
    </source>
</evidence>
<feature type="region of interest" description="Disordered" evidence="1">
    <location>
        <begin position="63"/>
        <end position="85"/>
    </location>
</feature>
<protein>
    <recommendedName>
        <fullName evidence="4">Mucin-like protein</fullName>
    </recommendedName>
</protein>
<evidence type="ECO:0000313" key="3">
    <source>
        <dbReference type="Proteomes" id="UP000799776"/>
    </source>
</evidence>
<name>A0A9P4HU51_9PEZI</name>
<feature type="region of interest" description="Disordered" evidence="1">
    <location>
        <begin position="331"/>
        <end position="375"/>
    </location>
</feature>
<proteinExistence type="predicted"/>
<organism evidence="2 3">
    <name type="scientific">Saccharata proteae CBS 121410</name>
    <dbReference type="NCBI Taxonomy" id="1314787"/>
    <lineage>
        <taxon>Eukaryota</taxon>
        <taxon>Fungi</taxon>
        <taxon>Dikarya</taxon>
        <taxon>Ascomycota</taxon>
        <taxon>Pezizomycotina</taxon>
        <taxon>Dothideomycetes</taxon>
        <taxon>Dothideomycetes incertae sedis</taxon>
        <taxon>Botryosphaeriales</taxon>
        <taxon>Saccharataceae</taxon>
        <taxon>Saccharata</taxon>
    </lineage>
</organism>